<evidence type="ECO:0000256" key="1">
    <source>
        <dbReference type="ARBA" id="ARBA00001933"/>
    </source>
</evidence>
<dbReference type="InterPro" id="IPR036052">
    <property type="entry name" value="TrpB-like_PALP_sf"/>
</dbReference>
<keyword evidence="3" id="KW-0663">Pyridoxal phosphate</keyword>
<name>A0A9X2RHH8_9PROT</name>
<gene>
    <name evidence="6" type="ORF">NOG11_00800</name>
</gene>
<dbReference type="CDD" id="cd01562">
    <property type="entry name" value="Thr-dehyd"/>
    <property type="match status" value="1"/>
</dbReference>
<evidence type="ECO:0000259" key="5">
    <source>
        <dbReference type="Pfam" id="PF00291"/>
    </source>
</evidence>
<dbReference type="InterPro" id="IPR000634">
    <property type="entry name" value="Ser/Thr_deHydtase_PyrdxlP-BS"/>
</dbReference>
<evidence type="ECO:0000313" key="6">
    <source>
        <dbReference type="EMBL" id="MCQ8183916.1"/>
    </source>
</evidence>
<dbReference type="Pfam" id="PF00291">
    <property type="entry name" value="PALP"/>
    <property type="match status" value="1"/>
</dbReference>
<dbReference type="PANTHER" id="PTHR48078">
    <property type="entry name" value="THREONINE DEHYDRATASE, MITOCHONDRIAL-RELATED"/>
    <property type="match status" value="1"/>
</dbReference>
<keyword evidence="4" id="KW-0456">Lyase</keyword>
<dbReference type="RefSeq" id="WP_256617720.1">
    <property type="nucleotide sequence ID" value="NZ_JANIBC010000001.1"/>
</dbReference>
<dbReference type="SUPFAM" id="SSF53686">
    <property type="entry name" value="Tryptophan synthase beta subunit-like PLP-dependent enzymes"/>
    <property type="match status" value="1"/>
</dbReference>
<evidence type="ECO:0000256" key="2">
    <source>
        <dbReference type="ARBA" id="ARBA00010869"/>
    </source>
</evidence>
<dbReference type="Proteomes" id="UP001142610">
    <property type="component" value="Unassembled WGS sequence"/>
</dbReference>
<dbReference type="GO" id="GO:0006565">
    <property type="term" value="P:L-serine catabolic process"/>
    <property type="evidence" value="ECO:0007669"/>
    <property type="project" value="TreeGrafter"/>
</dbReference>
<comment type="caution">
    <text evidence="6">The sequence shown here is derived from an EMBL/GenBank/DDBJ whole genome shotgun (WGS) entry which is preliminary data.</text>
</comment>
<dbReference type="GO" id="GO:0006567">
    <property type="term" value="P:L-threonine catabolic process"/>
    <property type="evidence" value="ECO:0007669"/>
    <property type="project" value="TreeGrafter"/>
</dbReference>
<protein>
    <submittedName>
        <fullName evidence="6">Threonine/serine dehydratase</fullName>
    </submittedName>
</protein>
<dbReference type="InterPro" id="IPR001926">
    <property type="entry name" value="TrpB-like_PALP"/>
</dbReference>
<dbReference type="InterPro" id="IPR050147">
    <property type="entry name" value="Ser/Thr_Dehydratase"/>
</dbReference>
<dbReference type="EMBL" id="JANIBC010000001">
    <property type="protein sequence ID" value="MCQ8183916.1"/>
    <property type="molecule type" value="Genomic_DNA"/>
</dbReference>
<organism evidence="6 7">
    <name type="scientific">Parvularcula maris</name>
    <dbReference type="NCBI Taxonomy" id="2965077"/>
    <lineage>
        <taxon>Bacteria</taxon>
        <taxon>Pseudomonadati</taxon>
        <taxon>Pseudomonadota</taxon>
        <taxon>Alphaproteobacteria</taxon>
        <taxon>Parvularculales</taxon>
        <taxon>Parvularculaceae</taxon>
        <taxon>Parvularcula</taxon>
    </lineage>
</organism>
<dbReference type="PANTHER" id="PTHR48078:SF6">
    <property type="entry name" value="L-THREONINE DEHYDRATASE CATABOLIC TDCB"/>
    <property type="match status" value="1"/>
</dbReference>
<feature type="domain" description="Tryptophan synthase beta chain-like PALP" evidence="5">
    <location>
        <begin position="20"/>
        <end position="310"/>
    </location>
</feature>
<keyword evidence="7" id="KW-1185">Reference proteome</keyword>
<evidence type="ECO:0000256" key="4">
    <source>
        <dbReference type="ARBA" id="ARBA00023239"/>
    </source>
</evidence>
<evidence type="ECO:0000313" key="7">
    <source>
        <dbReference type="Proteomes" id="UP001142610"/>
    </source>
</evidence>
<comment type="cofactor">
    <cofactor evidence="1">
        <name>pyridoxal 5'-phosphate</name>
        <dbReference type="ChEBI" id="CHEBI:597326"/>
    </cofactor>
</comment>
<dbReference type="GO" id="GO:0004794">
    <property type="term" value="F:threonine deaminase activity"/>
    <property type="evidence" value="ECO:0007669"/>
    <property type="project" value="TreeGrafter"/>
</dbReference>
<proteinExistence type="inferred from homology"/>
<reference evidence="6" key="1">
    <citation type="submission" date="2022-07" db="EMBL/GenBank/DDBJ databases">
        <title>Parvularcula maris sp. nov., an algicidal bacterium isolated from seawater.</title>
        <authorList>
            <person name="Li F."/>
        </authorList>
    </citation>
    <scope>NUCLEOTIDE SEQUENCE</scope>
    <source>
        <strain evidence="6">BGMRC 0090</strain>
    </source>
</reference>
<accession>A0A9X2RHH8</accession>
<dbReference type="PROSITE" id="PS00165">
    <property type="entry name" value="DEHYDRATASE_SER_THR"/>
    <property type="match status" value="1"/>
</dbReference>
<dbReference type="GO" id="GO:0030170">
    <property type="term" value="F:pyridoxal phosphate binding"/>
    <property type="evidence" value="ECO:0007669"/>
    <property type="project" value="InterPro"/>
</dbReference>
<comment type="similarity">
    <text evidence="2">Belongs to the serine/threonine dehydratase family.</text>
</comment>
<dbReference type="GO" id="GO:0009097">
    <property type="term" value="P:isoleucine biosynthetic process"/>
    <property type="evidence" value="ECO:0007669"/>
    <property type="project" value="TreeGrafter"/>
</dbReference>
<dbReference type="FunFam" id="3.40.50.1100:FF:000005">
    <property type="entry name" value="Threonine dehydratase catabolic"/>
    <property type="match status" value="1"/>
</dbReference>
<dbReference type="GO" id="GO:0003941">
    <property type="term" value="F:L-serine ammonia-lyase activity"/>
    <property type="evidence" value="ECO:0007669"/>
    <property type="project" value="TreeGrafter"/>
</dbReference>
<dbReference type="Gene3D" id="3.40.50.1100">
    <property type="match status" value="2"/>
</dbReference>
<dbReference type="AlphaFoldDB" id="A0A9X2RHH8"/>
<evidence type="ECO:0000256" key="3">
    <source>
        <dbReference type="ARBA" id="ARBA00022898"/>
    </source>
</evidence>
<sequence length="325" mass="33836">MTDNSELSLLMIEEAHRLIAPHILRTPLLRADALDEAAGGRVYCKAECLQLTGSFKLRGALNHLLSLTEEERHKGVVAYSSGNHAQGVARAAKIAGAPAAIVMPADAPLAKRERTARDGAEVILYDRETESREEIGAKLAAERGAKLVPPYDHPLTMAGQGTAGLELAEDIPDAPDQVLICCSGGGLAAGIGTAVRASYPNAEIITVEPEGFGDMAATLESGERRRNPAKGGSICDALLVETPGELTLPVLQTLGARGVTVTDDDALAAMAFAMRELRVVLEPGGAVALAAVLSGKVQTKGRTTALILSGGNADPELLLQALKSN</sequence>